<name>A0A3S4KB52_KLEPN</name>
<evidence type="ECO:0000313" key="2">
    <source>
        <dbReference type="Proteomes" id="UP000282433"/>
    </source>
</evidence>
<evidence type="ECO:0000313" key="1">
    <source>
        <dbReference type="EMBL" id="VEA98860.1"/>
    </source>
</evidence>
<accession>A0A3S4KB52</accession>
<proteinExistence type="predicted"/>
<dbReference type="AlphaFoldDB" id="A0A3S4KB52"/>
<organism evidence="1 2">
    <name type="scientific">Klebsiella pneumoniae</name>
    <dbReference type="NCBI Taxonomy" id="573"/>
    <lineage>
        <taxon>Bacteria</taxon>
        <taxon>Pseudomonadati</taxon>
        <taxon>Pseudomonadota</taxon>
        <taxon>Gammaproteobacteria</taxon>
        <taxon>Enterobacterales</taxon>
        <taxon>Enterobacteriaceae</taxon>
        <taxon>Klebsiella/Raoultella group</taxon>
        <taxon>Klebsiella</taxon>
        <taxon>Klebsiella pneumoniae complex</taxon>
    </lineage>
</organism>
<reference evidence="1 2" key="1">
    <citation type="submission" date="2018-12" db="EMBL/GenBank/DDBJ databases">
        <authorList>
            <consortium name="Pathogen Informatics"/>
        </authorList>
    </citation>
    <scope>NUCLEOTIDE SEQUENCE [LARGE SCALE GENOMIC DNA]</scope>
    <source>
        <strain evidence="1 2">NCTC13635</strain>
    </source>
</reference>
<dbReference type="EMBL" id="LR134162">
    <property type="protein sequence ID" value="VEA98860.1"/>
    <property type="molecule type" value="Genomic_DNA"/>
</dbReference>
<gene>
    <name evidence="1" type="ORF">NCTC13635_00126</name>
</gene>
<protein>
    <submittedName>
        <fullName evidence="1">Uncharacterized protein</fullName>
    </submittedName>
</protein>
<dbReference type="Proteomes" id="UP000282433">
    <property type="component" value="Chromosome"/>
</dbReference>
<sequence length="54" mass="6049">MGIVFRRQDIAQLTHQRAFGDKHRPPQIARLDEAAVAGAVAKAEENRNRNPQQA</sequence>